<dbReference type="SUPFAM" id="SSF111384">
    <property type="entry name" value="OmpH-like"/>
    <property type="match status" value="1"/>
</dbReference>
<feature type="chain" id="PRO_5037647830" evidence="4">
    <location>
        <begin position="20"/>
        <end position="175"/>
    </location>
</feature>
<dbReference type="EMBL" id="JAIOIV010000099">
    <property type="protein sequence ID" value="MBZ0156953.1"/>
    <property type="molecule type" value="Genomic_DNA"/>
</dbReference>
<feature type="signal peptide" evidence="4">
    <location>
        <begin position="1"/>
        <end position="19"/>
    </location>
</feature>
<evidence type="ECO:0000256" key="2">
    <source>
        <dbReference type="ARBA" id="ARBA00022729"/>
    </source>
</evidence>
<dbReference type="PANTHER" id="PTHR35089">
    <property type="entry name" value="CHAPERONE PROTEIN SKP"/>
    <property type="match status" value="1"/>
</dbReference>
<name>A0A953J769_9BACT</name>
<evidence type="ECO:0000313" key="6">
    <source>
        <dbReference type="Proteomes" id="UP000705867"/>
    </source>
</evidence>
<dbReference type="PANTHER" id="PTHR35089:SF1">
    <property type="entry name" value="CHAPERONE PROTEIN SKP"/>
    <property type="match status" value="1"/>
</dbReference>
<dbReference type="InterPro" id="IPR024930">
    <property type="entry name" value="Skp_dom_sf"/>
</dbReference>
<dbReference type="Pfam" id="PF03938">
    <property type="entry name" value="OmpH"/>
    <property type="match status" value="1"/>
</dbReference>
<feature type="coiled-coil region" evidence="3">
    <location>
        <begin position="88"/>
        <end position="122"/>
    </location>
</feature>
<evidence type="ECO:0000256" key="4">
    <source>
        <dbReference type="SAM" id="SignalP"/>
    </source>
</evidence>
<keyword evidence="3" id="KW-0175">Coiled coil</keyword>
<organism evidence="5 6">
    <name type="scientific">Candidatus Nitrobium versatile</name>
    <dbReference type="NCBI Taxonomy" id="2884831"/>
    <lineage>
        <taxon>Bacteria</taxon>
        <taxon>Pseudomonadati</taxon>
        <taxon>Nitrospirota</taxon>
        <taxon>Nitrospiria</taxon>
        <taxon>Nitrospirales</taxon>
        <taxon>Nitrospiraceae</taxon>
        <taxon>Candidatus Nitrobium</taxon>
    </lineage>
</organism>
<dbReference type="AlphaFoldDB" id="A0A953J769"/>
<evidence type="ECO:0000256" key="1">
    <source>
        <dbReference type="ARBA" id="ARBA00009091"/>
    </source>
</evidence>
<gene>
    <name evidence="5" type="ORF">K8I29_12185</name>
</gene>
<dbReference type="Proteomes" id="UP000705867">
    <property type="component" value="Unassembled WGS sequence"/>
</dbReference>
<dbReference type="GO" id="GO:0051082">
    <property type="term" value="F:unfolded protein binding"/>
    <property type="evidence" value="ECO:0007669"/>
    <property type="project" value="InterPro"/>
</dbReference>
<evidence type="ECO:0000313" key="5">
    <source>
        <dbReference type="EMBL" id="MBZ0156953.1"/>
    </source>
</evidence>
<dbReference type="Gene3D" id="3.30.910.20">
    <property type="entry name" value="Skp domain"/>
    <property type="match status" value="1"/>
</dbReference>
<proteinExistence type="inferred from homology"/>
<dbReference type="InterPro" id="IPR005632">
    <property type="entry name" value="Chaperone_Skp"/>
</dbReference>
<sequence length="175" mass="19634">MKKLFAVACLLGALLLPGAARPGAEILKVGVFDMQRIMRESKTITAYRQRLGSEFEAKGKLFQAQQGAARKMEEKLKSEGQKLPPGERGQLEERLATAMRDLKRLKEDLDLEIQKKDRELSQKAVAEIGEVVRDMAKREKYTLVFERNAAGIVHFTDAVDITQKVIGAYDTKKGK</sequence>
<dbReference type="SMART" id="SM00935">
    <property type="entry name" value="OmpH"/>
    <property type="match status" value="1"/>
</dbReference>
<accession>A0A953J769</accession>
<comment type="similarity">
    <text evidence="1">Belongs to the Skp family.</text>
</comment>
<keyword evidence="2 4" id="KW-0732">Signal</keyword>
<comment type="caution">
    <text evidence="5">The sequence shown here is derived from an EMBL/GenBank/DDBJ whole genome shotgun (WGS) entry which is preliminary data.</text>
</comment>
<reference evidence="5" key="2">
    <citation type="submission" date="2021-08" db="EMBL/GenBank/DDBJ databases">
        <authorList>
            <person name="Dalcin Martins P."/>
        </authorList>
    </citation>
    <scope>NUCLEOTIDE SEQUENCE</scope>
    <source>
        <strain evidence="5">MAG_39</strain>
    </source>
</reference>
<dbReference type="GO" id="GO:0005829">
    <property type="term" value="C:cytosol"/>
    <property type="evidence" value="ECO:0007669"/>
    <property type="project" value="TreeGrafter"/>
</dbReference>
<evidence type="ECO:0000256" key="3">
    <source>
        <dbReference type="SAM" id="Coils"/>
    </source>
</evidence>
<dbReference type="GO" id="GO:0050821">
    <property type="term" value="P:protein stabilization"/>
    <property type="evidence" value="ECO:0007669"/>
    <property type="project" value="TreeGrafter"/>
</dbReference>
<protein>
    <submittedName>
        <fullName evidence="5">OmpH family outer membrane protein</fullName>
    </submittedName>
</protein>
<reference evidence="5" key="1">
    <citation type="journal article" date="2021" name="bioRxiv">
        <title>Unraveling nitrogen, sulfur and carbon metabolic pathways and microbial community transcriptional responses to substrate deprivation and toxicity stresses in a bioreactor mimicking anoxic brackish coastal sediment conditions.</title>
        <authorList>
            <person name="Martins P.D."/>
            <person name="Echeveste M.J."/>
            <person name="Arshad A."/>
            <person name="Kurth J."/>
            <person name="Ouboter H."/>
            <person name="Jetten M.S.M."/>
            <person name="Welte C.U."/>
        </authorList>
    </citation>
    <scope>NUCLEOTIDE SEQUENCE</scope>
    <source>
        <strain evidence="5">MAG_39</strain>
    </source>
</reference>